<evidence type="ECO:0000256" key="3">
    <source>
        <dbReference type="ARBA" id="ARBA00023295"/>
    </source>
</evidence>
<dbReference type="EMBL" id="CAKOAT010149043">
    <property type="protein sequence ID" value="CAH8342753.1"/>
    <property type="molecule type" value="Genomic_DNA"/>
</dbReference>
<evidence type="ECO:0000313" key="5">
    <source>
        <dbReference type="EMBL" id="CAH8342753.1"/>
    </source>
</evidence>
<dbReference type="InterPro" id="IPR017853">
    <property type="entry name" value="GH"/>
</dbReference>
<evidence type="ECO:0000256" key="2">
    <source>
        <dbReference type="ARBA" id="ARBA00022801"/>
    </source>
</evidence>
<keyword evidence="2" id="KW-0378">Hydrolase</keyword>
<keyword evidence="3" id="KW-0326">Glycosidase</keyword>
<evidence type="ECO:0000313" key="6">
    <source>
        <dbReference type="Proteomes" id="UP001642260"/>
    </source>
</evidence>
<organism evidence="5 6">
    <name type="scientific">Eruca vesicaria subsp. sativa</name>
    <name type="common">Garden rocket</name>
    <name type="synonym">Eruca sativa</name>
    <dbReference type="NCBI Taxonomy" id="29727"/>
    <lineage>
        <taxon>Eukaryota</taxon>
        <taxon>Viridiplantae</taxon>
        <taxon>Streptophyta</taxon>
        <taxon>Embryophyta</taxon>
        <taxon>Tracheophyta</taxon>
        <taxon>Spermatophyta</taxon>
        <taxon>Magnoliopsida</taxon>
        <taxon>eudicotyledons</taxon>
        <taxon>Gunneridae</taxon>
        <taxon>Pentapetalae</taxon>
        <taxon>rosids</taxon>
        <taxon>malvids</taxon>
        <taxon>Brassicales</taxon>
        <taxon>Brassicaceae</taxon>
        <taxon>Brassiceae</taxon>
        <taxon>Eruca</taxon>
    </lineage>
</organism>
<sequence length="254" mass="28869">MDVAEVTDTAGGTSDTVLQEPGLSFIIYAETVLHAIIVLQMSGEFTIPSQYVLKLRTRDARSREALESYLIGGDYSKSDSDVSQNSSRHEEHNNNNNSFNVADTRQESLYEVWKETALQEQRNLYSILDDYLSTQKNSHEMGKINTMASNRNGYCTAHQNIHSLEQSITQQRHYGTEQLSFRPEVMYERLQDMGNLVAKASMFPSGIKSLADYVHSKGLKFAIYFDAGDKSKRNIPKDEQSSDELRKIYILIFV</sequence>
<dbReference type="AlphaFoldDB" id="A0ABC8JXL7"/>
<dbReference type="Gene3D" id="3.20.20.70">
    <property type="entry name" value="Aldolase class I"/>
    <property type="match status" value="1"/>
</dbReference>
<comment type="similarity">
    <text evidence="1">Belongs to the glycosyl hydrolase 27 family.</text>
</comment>
<dbReference type="InterPro" id="IPR002241">
    <property type="entry name" value="Glyco_hydro_27"/>
</dbReference>
<protein>
    <submittedName>
        <fullName evidence="5">Uncharacterized protein</fullName>
    </submittedName>
</protein>
<dbReference type="PANTHER" id="PTHR11452:SF33">
    <property type="entry name" value="ALPHA-GALACTOSIDASE 2"/>
    <property type="match status" value="1"/>
</dbReference>
<dbReference type="Proteomes" id="UP001642260">
    <property type="component" value="Unassembled WGS sequence"/>
</dbReference>
<reference evidence="5 6" key="1">
    <citation type="submission" date="2022-03" db="EMBL/GenBank/DDBJ databases">
        <authorList>
            <person name="Macdonald S."/>
            <person name="Ahmed S."/>
            <person name="Newling K."/>
        </authorList>
    </citation>
    <scope>NUCLEOTIDE SEQUENCE [LARGE SCALE GENOMIC DNA]</scope>
</reference>
<dbReference type="PANTHER" id="PTHR11452">
    <property type="entry name" value="ALPHA-GALACTOSIDASE/ALPHA-N-ACETYLGALACTOSAMINIDASE"/>
    <property type="match status" value="1"/>
</dbReference>
<dbReference type="Pfam" id="PF16499">
    <property type="entry name" value="Melibiase_2"/>
    <property type="match status" value="1"/>
</dbReference>
<gene>
    <name evidence="5" type="ORF">ERUC_LOCUS15939</name>
</gene>
<proteinExistence type="inferred from homology"/>
<dbReference type="SUPFAM" id="SSF51445">
    <property type="entry name" value="(Trans)glycosidases"/>
    <property type="match status" value="1"/>
</dbReference>
<dbReference type="InterPro" id="IPR013785">
    <property type="entry name" value="Aldolase_TIM"/>
</dbReference>
<dbReference type="GO" id="GO:0016798">
    <property type="term" value="F:hydrolase activity, acting on glycosyl bonds"/>
    <property type="evidence" value="ECO:0007669"/>
    <property type="project" value="UniProtKB-KW"/>
</dbReference>
<evidence type="ECO:0000256" key="4">
    <source>
        <dbReference type="SAM" id="MobiDB-lite"/>
    </source>
</evidence>
<comment type="caution">
    <text evidence="5">The sequence shown here is derived from an EMBL/GenBank/DDBJ whole genome shotgun (WGS) entry which is preliminary data.</text>
</comment>
<name>A0ABC8JXL7_ERUVS</name>
<feature type="region of interest" description="Disordered" evidence="4">
    <location>
        <begin position="76"/>
        <end position="101"/>
    </location>
</feature>
<evidence type="ECO:0000256" key="1">
    <source>
        <dbReference type="ARBA" id="ARBA00009743"/>
    </source>
</evidence>
<keyword evidence="6" id="KW-1185">Reference proteome</keyword>
<accession>A0ABC8JXL7</accession>